<gene>
    <name evidence="9" type="ORF">K8352_03065</name>
</gene>
<evidence type="ECO:0000256" key="8">
    <source>
        <dbReference type="SAM" id="SignalP"/>
    </source>
</evidence>
<dbReference type="Pfam" id="PF03349">
    <property type="entry name" value="Toluene_X"/>
    <property type="match status" value="1"/>
</dbReference>
<keyword evidence="10" id="KW-1185">Reference proteome</keyword>
<sequence length="504" mass="55542">MKKYTFTILFLFACVLATAQNINDVLRLSTENIQGTARYQGLSGAFGALGGDLSALNINPAGSAVFLNNQFTLTAANYNSANESSYFGQTNNSSLNTFRFNQGGGAFVFENSSGNNDWKRFTMAFNYDMVQNFNDALYISGPSDQGIDNYFLNYAEGVPFGNILLQDGEYIEDAYLDIGSSFGYSAQQAFLGYYGGIIDPLNASDDNGTDYISNASYIQVNQDYTQSTSGQNSKMTANFASQYKNFLYLGASMNFNSVVYNKITTLRESGFAPNSEISFTSFDNFLHTEGYGFSFSLGAIAKVNEFFRVGASYESPTWYDLKDETSQKINSDLADSDIGYINFDIVNVYNSYTIKTPGKVTGSMAVVFGKNGLLSLDYAFQDMSNAELRPNNDPSFASENEYISNQLGGVSSIRVGGEYRLGRVFSLRGGYRYEQSPFKNGITVGSLNGYSTGVGFNFGPSRLDVAFNQSFRDMDKYLYDTGFPTPAHINKKNTNVTFGYTINF</sequence>
<dbReference type="RefSeq" id="WP_317900866.1">
    <property type="nucleotide sequence ID" value="NZ_JAIRBC010000003.1"/>
</dbReference>
<dbReference type="Proteomes" id="UP001200642">
    <property type="component" value="Unassembled WGS sequence"/>
</dbReference>
<organism evidence="9 10">
    <name type="scientific">Cerina litoralis</name>
    <dbReference type="NCBI Taxonomy" id="2874477"/>
    <lineage>
        <taxon>Bacteria</taxon>
        <taxon>Pseudomonadati</taxon>
        <taxon>Bacteroidota</taxon>
        <taxon>Flavobacteriia</taxon>
        <taxon>Flavobacteriales</taxon>
        <taxon>Flavobacteriaceae</taxon>
        <taxon>Cerina</taxon>
    </lineage>
</organism>
<keyword evidence="4" id="KW-0812">Transmembrane</keyword>
<evidence type="ECO:0000256" key="5">
    <source>
        <dbReference type="ARBA" id="ARBA00022729"/>
    </source>
</evidence>
<name>A0AAE3JNC1_9FLAO</name>
<evidence type="ECO:0000256" key="4">
    <source>
        <dbReference type="ARBA" id="ARBA00022692"/>
    </source>
</evidence>
<proteinExistence type="inferred from homology"/>
<keyword evidence="6" id="KW-0472">Membrane</keyword>
<dbReference type="EMBL" id="JAIRBC010000003">
    <property type="protein sequence ID" value="MCG2459721.1"/>
    <property type="molecule type" value="Genomic_DNA"/>
</dbReference>
<comment type="similarity">
    <text evidence="2">Belongs to the OmpP1/FadL family.</text>
</comment>
<comment type="caution">
    <text evidence="9">The sequence shown here is derived from an EMBL/GenBank/DDBJ whole genome shotgun (WGS) entry which is preliminary data.</text>
</comment>
<protein>
    <submittedName>
        <fullName evidence="9">Outer membrane protein transport protein</fullName>
    </submittedName>
</protein>
<dbReference type="InterPro" id="IPR005017">
    <property type="entry name" value="OMPP1/FadL/TodX"/>
</dbReference>
<keyword evidence="3" id="KW-1134">Transmembrane beta strand</keyword>
<evidence type="ECO:0000313" key="9">
    <source>
        <dbReference type="EMBL" id="MCG2459721.1"/>
    </source>
</evidence>
<dbReference type="PANTHER" id="PTHR35093">
    <property type="entry name" value="OUTER MEMBRANE PROTEIN NMB0088-RELATED"/>
    <property type="match status" value="1"/>
</dbReference>
<keyword evidence="7" id="KW-0998">Cell outer membrane</keyword>
<evidence type="ECO:0000256" key="7">
    <source>
        <dbReference type="ARBA" id="ARBA00023237"/>
    </source>
</evidence>
<dbReference type="Gene3D" id="2.40.160.60">
    <property type="entry name" value="Outer membrane protein transport protein (OMPP1/FadL/TodX)"/>
    <property type="match status" value="1"/>
</dbReference>
<comment type="subcellular location">
    <subcellularLocation>
        <location evidence="1">Cell outer membrane</location>
        <topology evidence="1">Multi-pass membrane protein</topology>
    </subcellularLocation>
</comment>
<feature type="signal peptide" evidence="8">
    <location>
        <begin position="1"/>
        <end position="19"/>
    </location>
</feature>
<dbReference type="GO" id="GO:0015483">
    <property type="term" value="F:long-chain fatty acid transporting porin activity"/>
    <property type="evidence" value="ECO:0007669"/>
    <property type="project" value="TreeGrafter"/>
</dbReference>
<evidence type="ECO:0000313" key="10">
    <source>
        <dbReference type="Proteomes" id="UP001200642"/>
    </source>
</evidence>
<evidence type="ECO:0000256" key="6">
    <source>
        <dbReference type="ARBA" id="ARBA00023136"/>
    </source>
</evidence>
<keyword evidence="5 8" id="KW-0732">Signal</keyword>
<evidence type="ECO:0000256" key="1">
    <source>
        <dbReference type="ARBA" id="ARBA00004571"/>
    </source>
</evidence>
<dbReference type="AlphaFoldDB" id="A0AAE3JNC1"/>
<evidence type="ECO:0000256" key="2">
    <source>
        <dbReference type="ARBA" id="ARBA00008163"/>
    </source>
</evidence>
<accession>A0AAE3JNC1</accession>
<dbReference type="GO" id="GO:0009279">
    <property type="term" value="C:cell outer membrane"/>
    <property type="evidence" value="ECO:0007669"/>
    <property type="project" value="UniProtKB-SubCell"/>
</dbReference>
<evidence type="ECO:0000256" key="3">
    <source>
        <dbReference type="ARBA" id="ARBA00022452"/>
    </source>
</evidence>
<dbReference type="PANTHER" id="PTHR35093:SF8">
    <property type="entry name" value="OUTER MEMBRANE PROTEIN NMB0088-RELATED"/>
    <property type="match status" value="1"/>
</dbReference>
<reference evidence="9" key="1">
    <citation type="submission" date="2023-02" db="EMBL/GenBank/DDBJ databases">
        <title>Genome of Flavobacteriaceae gen. nov. sp. strain F89.</title>
        <authorList>
            <person name="Wang Y."/>
        </authorList>
    </citation>
    <scope>NUCLEOTIDE SEQUENCE</scope>
    <source>
        <strain evidence="9">F89</strain>
    </source>
</reference>
<feature type="chain" id="PRO_5042245625" evidence="8">
    <location>
        <begin position="20"/>
        <end position="504"/>
    </location>
</feature>
<dbReference type="SUPFAM" id="SSF56935">
    <property type="entry name" value="Porins"/>
    <property type="match status" value="1"/>
</dbReference>